<evidence type="ECO:0000256" key="3">
    <source>
        <dbReference type="ARBA" id="ARBA00022519"/>
    </source>
</evidence>
<sequence>MSAEMIGLVGIIVLLVLFMLKVPVSVSLIIVGVVGISMIRNWETGLVQLGSTPFSTASSYSLSVIPLFILMGMILSYSRFGNDLYTAVDSWIGHVRGGLAITTIGTSALFASISGSVNATTATMARIALPEMKKYRYDPGLSAACVAAGGTLGILIPPSVILVLYGVLTMEPIGKLLIAGIVPGILQMALFMAVIYFMVVRNPELAPVTEKKPFKVKIKSLNSVWPFALLFLISIGGIYQGYFTPTEAGGIGAFGAFLLALVTRRLSWADFKASLNETTRLTAMIFFILIGADIFSKFLALSRIPVLITEYVSNLNMSPMTIMFFILVVYFILGLFLEGIAIFVLTLPVVYPLIIELGFNGVWFGVVMVLVMNIGLITPPLGLSVYVISGVAKDIPIEKIFRGVVPMLLAMIICLLVIVLFPHVVTLLPDLMKG</sequence>
<evidence type="ECO:0000256" key="4">
    <source>
        <dbReference type="ARBA" id="ARBA00022692"/>
    </source>
</evidence>
<reference evidence="9" key="1">
    <citation type="submission" date="2020-10" db="EMBL/GenBank/DDBJ databases">
        <title>Genomic Encyclopedia of Type Strains, Phase IV (KMG-IV): sequencing the most valuable type-strain genomes for metagenomic binning, comparative biology and taxonomic classification.</title>
        <authorList>
            <person name="Goeker M."/>
        </authorList>
    </citation>
    <scope>NUCLEOTIDE SEQUENCE</scope>
    <source>
        <strain evidence="9">DSM 13886</strain>
    </source>
</reference>
<dbReference type="Pfam" id="PF06808">
    <property type="entry name" value="DctM"/>
    <property type="match status" value="1"/>
</dbReference>
<protein>
    <submittedName>
        <fullName evidence="9">Tripartite ATP-independent transporter DctM subunit</fullName>
    </submittedName>
</protein>
<feature type="transmembrane region" description="Helical" evidence="7">
    <location>
        <begin position="322"/>
        <end position="350"/>
    </location>
</feature>
<evidence type="ECO:0000256" key="7">
    <source>
        <dbReference type="SAM" id="Phobius"/>
    </source>
</evidence>
<dbReference type="InterPro" id="IPR004681">
    <property type="entry name" value="TRAP_DctM"/>
</dbReference>
<keyword evidence="4 7" id="KW-0812">Transmembrane</keyword>
<feature type="transmembrane region" description="Helical" evidence="7">
    <location>
        <begin position="141"/>
        <end position="165"/>
    </location>
</feature>
<feature type="transmembrane region" description="Helical" evidence="7">
    <location>
        <begin position="362"/>
        <end position="388"/>
    </location>
</feature>
<comment type="caution">
    <text evidence="9">The sequence shown here is derived from an EMBL/GenBank/DDBJ whole genome shotgun (WGS) entry which is preliminary data.</text>
</comment>
<feature type="transmembrane region" description="Helical" evidence="7">
    <location>
        <begin position="221"/>
        <end position="242"/>
    </location>
</feature>
<dbReference type="AlphaFoldDB" id="A0A927MPV1"/>
<dbReference type="EMBL" id="JADBEL010000011">
    <property type="protein sequence ID" value="MBE1555176.1"/>
    <property type="molecule type" value="Genomic_DNA"/>
</dbReference>
<feature type="transmembrane region" description="Helical" evidence="7">
    <location>
        <begin position="98"/>
        <end position="120"/>
    </location>
</feature>
<keyword evidence="5 7" id="KW-1133">Transmembrane helix</keyword>
<name>A0A927MPV1_9BACL</name>
<accession>A0A927MPV1</accession>
<gene>
    <name evidence="9" type="ORF">H4683_002275</name>
</gene>
<evidence type="ECO:0000313" key="10">
    <source>
        <dbReference type="Proteomes" id="UP000658225"/>
    </source>
</evidence>
<evidence type="ECO:0000256" key="2">
    <source>
        <dbReference type="ARBA" id="ARBA00022475"/>
    </source>
</evidence>
<feature type="transmembrane region" description="Helical" evidence="7">
    <location>
        <begin position="177"/>
        <end position="200"/>
    </location>
</feature>
<proteinExistence type="predicted"/>
<feature type="transmembrane region" description="Helical" evidence="7">
    <location>
        <begin position="248"/>
        <end position="269"/>
    </location>
</feature>
<keyword evidence="3" id="KW-0997">Cell inner membrane</keyword>
<evidence type="ECO:0000259" key="8">
    <source>
        <dbReference type="Pfam" id="PF06808"/>
    </source>
</evidence>
<dbReference type="PANTHER" id="PTHR33362">
    <property type="entry name" value="SIALIC ACID TRAP TRANSPORTER PERMEASE PROTEIN SIAT-RELATED"/>
    <property type="match status" value="1"/>
</dbReference>
<feature type="transmembrane region" description="Helical" evidence="7">
    <location>
        <begin position="6"/>
        <end position="39"/>
    </location>
</feature>
<keyword evidence="6 7" id="KW-0472">Membrane</keyword>
<dbReference type="InterPro" id="IPR010656">
    <property type="entry name" value="DctM"/>
</dbReference>
<evidence type="ECO:0000256" key="6">
    <source>
        <dbReference type="ARBA" id="ARBA00023136"/>
    </source>
</evidence>
<keyword evidence="2" id="KW-1003">Cell membrane</keyword>
<feature type="transmembrane region" description="Helical" evidence="7">
    <location>
        <begin position="408"/>
        <end position="428"/>
    </location>
</feature>
<feature type="transmembrane region" description="Helical" evidence="7">
    <location>
        <begin position="60"/>
        <end position="78"/>
    </location>
</feature>
<organism evidence="9 10">
    <name type="scientific">Sporosarcina limicola</name>
    <dbReference type="NCBI Taxonomy" id="34101"/>
    <lineage>
        <taxon>Bacteria</taxon>
        <taxon>Bacillati</taxon>
        <taxon>Bacillota</taxon>
        <taxon>Bacilli</taxon>
        <taxon>Bacillales</taxon>
        <taxon>Caryophanaceae</taxon>
        <taxon>Sporosarcina</taxon>
    </lineage>
</organism>
<dbReference type="PANTHER" id="PTHR33362:SF5">
    <property type="entry name" value="C4-DICARBOXYLATE TRAP TRANSPORTER LARGE PERMEASE PROTEIN DCTM"/>
    <property type="match status" value="1"/>
</dbReference>
<evidence type="ECO:0000256" key="5">
    <source>
        <dbReference type="ARBA" id="ARBA00022989"/>
    </source>
</evidence>
<dbReference type="NCBIfam" id="TIGR00786">
    <property type="entry name" value="dctM"/>
    <property type="match status" value="1"/>
</dbReference>
<comment type="subcellular location">
    <subcellularLocation>
        <location evidence="1">Cell inner membrane</location>
        <topology evidence="1">Multi-pass membrane protein</topology>
    </subcellularLocation>
</comment>
<keyword evidence="10" id="KW-1185">Reference proteome</keyword>
<dbReference type="GO" id="GO:0005886">
    <property type="term" value="C:plasma membrane"/>
    <property type="evidence" value="ECO:0007669"/>
    <property type="project" value="UniProtKB-SubCell"/>
</dbReference>
<dbReference type="Proteomes" id="UP000658225">
    <property type="component" value="Unassembled WGS sequence"/>
</dbReference>
<evidence type="ECO:0000313" key="9">
    <source>
        <dbReference type="EMBL" id="MBE1555176.1"/>
    </source>
</evidence>
<dbReference type="GO" id="GO:0022857">
    <property type="term" value="F:transmembrane transporter activity"/>
    <property type="evidence" value="ECO:0007669"/>
    <property type="project" value="TreeGrafter"/>
</dbReference>
<dbReference type="RefSeq" id="WP_192598913.1">
    <property type="nucleotide sequence ID" value="NZ_JADBEL010000011.1"/>
</dbReference>
<feature type="domain" description="TRAP C4-dicarboxylate transport system permease DctM subunit" evidence="8">
    <location>
        <begin position="11"/>
        <end position="423"/>
    </location>
</feature>
<dbReference type="PIRSF" id="PIRSF006066">
    <property type="entry name" value="HI0050"/>
    <property type="match status" value="1"/>
</dbReference>
<feature type="transmembrane region" description="Helical" evidence="7">
    <location>
        <begin position="281"/>
        <end position="302"/>
    </location>
</feature>
<evidence type="ECO:0000256" key="1">
    <source>
        <dbReference type="ARBA" id="ARBA00004429"/>
    </source>
</evidence>